<dbReference type="InterPro" id="IPR003593">
    <property type="entry name" value="AAA+_ATPase"/>
</dbReference>
<evidence type="ECO:0000313" key="4">
    <source>
        <dbReference type="EMBL" id="CAD0150920.1"/>
    </source>
</evidence>
<organism evidence="4 5">
    <name type="scientific">Streptococcus thermophilus</name>
    <dbReference type="NCBI Taxonomy" id="1308"/>
    <lineage>
        <taxon>Bacteria</taxon>
        <taxon>Bacillati</taxon>
        <taxon>Bacillota</taxon>
        <taxon>Bacilli</taxon>
        <taxon>Lactobacillales</taxon>
        <taxon>Streptococcaceae</taxon>
        <taxon>Streptococcus</taxon>
    </lineage>
</organism>
<keyword evidence="3" id="KW-0067">ATP-binding</keyword>
<dbReference type="SMART" id="SM00382">
    <property type="entry name" value="AAA"/>
    <property type="match status" value="1"/>
</dbReference>
<accession>A0A7U7H258</accession>
<dbReference type="PANTHER" id="PTHR42939">
    <property type="entry name" value="ABC TRANSPORTER ATP-BINDING PROTEIN ALBC-RELATED"/>
    <property type="match status" value="1"/>
</dbReference>
<reference evidence="4 5" key="1">
    <citation type="submission" date="2020-06" db="EMBL/GenBank/DDBJ databases">
        <authorList>
            <person name="Chuat V."/>
        </authorList>
    </citation>
    <scope>NUCLEOTIDE SEQUENCE [LARGE SCALE GENOMIC DNA]</scope>
    <source>
        <strain evidence="4">STH_CIRM_998</strain>
    </source>
</reference>
<evidence type="ECO:0000256" key="3">
    <source>
        <dbReference type="ARBA" id="ARBA00022840"/>
    </source>
</evidence>
<dbReference type="InterPro" id="IPR003439">
    <property type="entry name" value="ABC_transporter-like_ATP-bd"/>
</dbReference>
<dbReference type="InterPro" id="IPR051782">
    <property type="entry name" value="ABC_Transporter_VariousFunc"/>
</dbReference>
<dbReference type="GO" id="GO:0016887">
    <property type="term" value="F:ATP hydrolysis activity"/>
    <property type="evidence" value="ECO:0007669"/>
    <property type="project" value="InterPro"/>
</dbReference>
<gene>
    <name evidence="4" type="ORF">STHERMO_0228</name>
</gene>
<dbReference type="PROSITE" id="PS50893">
    <property type="entry name" value="ABC_TRANSPORTER_2"/>
    <property type="match status" value="1"/>
</dbReference>
<dbReference type="PANTHER" id="PTHR42939:SF1">
    <property type="entry name" value="ABC TRANSPORTER ATP-BINDING PROTEIN ALBC-RELATED"/>
    <property type="match status" value="1"/>
</dbReference>
<sequence length="308" mass="35000">MKKKLIELSDVSISIKQHCILENFSVSFSDETGVIGLVGLNGAGKTSFIKSLFGCYTIRSGKILRFTNDIAYCPDVPDFPTDMTTLEVLEYSRMLANKKSKDLGFYKKILQLVGLSKSINREISYFSRGMKQRLGIASVLVLEAQIIFFDEPTSALDPKGREEVIEILRNLGKTKLVVFSSHILNDVEKIANRIIVIHKGKKIFDDDISNLLDHNSHKILVTLNRDSCLNKLKEILSKKKISCLQDNNTLQFSGLELHDFLRLLNEDICIGIVSIKRDRISLEQSFANLIERSEYQNVSYRNEKMDTK</sequence>
<evidence type="ECO:0000256" key="2">
    <source>
        <dbReference type="ARBA" id="ARBA00022741"/>
    </source>
</evidence>
<name>A0A7U7H258_STRTR</name>
<dbReference type="Pfam" id="PF00005">
    <property type="entry name" value="ABC_tran"/>
    <property type="match status" value="1"/>
</dbReference>
<keyword evidence="1" id="KW-0813">Transport</keyword>
<proteinExistence type="predicted"/>
<dbReference type="SUPFAM" id="SSF52540">
    <property type="entry name" value="P-loop containing nucleoside triphosphate hydrolases"/>
    <property type="match status" value="1"/>
</dbReference>
<dbReference type="RefSeq" id="WP_084825743.1">
    <property type="nucleotide sequence ID" value="NZ_CP125763.1"/>
</dbReference>
<evidence type="ECO:0000256" key="1">
    <source>
        <dbReference type="ARBA" id="ARBA00022448"/>
    </source>
</evidence>
<keyword evidence="2" id="KW-0547">Nucleotide-binding</keyword>
<dbReference type="Gene3D" id="3.40.50.300">
    <property type="entry name" value="P-loop containing nucleotide triphosphate hydrolases"/>
    <property type="match status" value="1"/>
</dbReference>
<dbReference type="AlphaFoldDB" id="A0A7U7H258"/>
<dbReference type="GO" id="GO:0005524">
    <property type="term" value="F:ATP binding"/>
    <property type="evidence" value="ECO:0007669"/>
    <property type="project" value="UniProtKB-KW"/>
</dbReference>
<dbReference type="Proteomes" id="UP000509791">
    <property type="component" value="Chromosome"/>
</dbReference>
<evidence type="ECO:0000313" key="5">
    <source>
        <dbReference type="Proteomes" id="UP000509791"/>
    </source>
</evidence>
<dbReference type="CDD" id="cd03230">
    <property type="entry name" value="ABC_DR_subfamily_A"/>
    <property type="match status" value="1"/>
</dbReference>
<dbReference type="InterPro" id="IPR027417">
    <property type="entry name" value="P-loop_NTPase"/>
</dbReference>
<dbReference type="EMBL" id="LR822027">
    <property type="protein sequence ID" value="CAD0150920.1"/>
    <property type="molecule type" value="Genomic_DNA"/>
</dbReference>
<protein>
    <submittedName>
        <fullName evidence="4">Putative enzyme</fullName>
    </submittedName>
</protein>